<reference evidence="2 3" key="1">
    <citation type="journal article" date="2021" name="ISME Commun">
        <title>Automated analysis of genomic sequences facilitates high-throughput and comprehensive description of bacteria.</title>
        <authorList>
            <person name="Hitch T.C.A."/>
        </authorList>
    </citation>
    <scope>NUCLEOTIDE SEQUENCE [LARGE SCALE GENOMIC DNA]</scope>
    <source>
        <strain evidence="2 3">Sanger_31</strain>
    </source>
</reference>
<evidence type="ECO:0000313" key="2">
    <source>
        <dbReference type="EMBL" id="MCU6706710.1"/>
    </source>
</evidence>
<dbReference type="AlphaFoldDB" id="A0AAE3LIP1"/>
<comment type="caution">
    <text evidence="2">The sequence shown here is derived from an EMBL/GenBank/DDBJ whole genome shotgun (WGS) entry which is preliminary data.</text>
</comment>
<gene>
    <name evidence="2" type="ORF">OCV57_12365</name>
</gene>
<accession>A0AAE3LIP1</accession>
<organism evidence="2 3">
    <name type="scientific">Hominimerdicola aceti</name>
    <dbReference type="NCBI Taxonomy" id="2981726"/>
    <lineage>
        <taxon>Bacteria</taxon>
        <taxon>Bacillati</taxon>
        <taxon>Bacillota</taxon>
        <taxon>Clostridia</taxon>
        <taxon>Eubacteriales</taxon>
        <taxon>Oscillospiraceae</taxon>
        <taxon>Hominimerdicola</taxon>
    </lineage>
</organism>
<proteinExistence type="predicted"/>
<dbReference type="RefSeq" id="WP_022287758.1">
    <property type="nucleotide sequence ID" value="NZ_JAOQJZ010000015.1"/>
</dbReference>
<name>A0AAE3LIP1_9FIRM</name>
<keyword evidence="3" id="KW-1185">Reference proteome</keyword>
<feature type="region of interest" description="Disordered" evidence="1">
    <location>
        <begin position="33"/>
        <end position="59"/>
    </location>
</feature>
<evidence type="ECO:0000256" key="1">
    <source>
        <dbReference type="SAM" id="MobiDB-lite"/>
    </source>
</evidence>
<protein>
    <submittedName>
        <fullName evidence="2">Uncharacterized protein</fullName>
    </submittedName>
</protein>
<evidence type="ECO:0000313" key="3">
    <source>
        <dbReference type="Proteomes" id="UP001208131"/>
    </source>
</evidence>
<dbReference type="EMBL" id="JAOQJZ010000015">
    <property type="protein sequence ID" value="MCU6706710.1"/>
    <property type="molecule type" value="Genomic_DNA"/>
</dbReference>
<dbReference type="Proteomes" id="UP001208131">
    <property type="component" value="Unassembled WGS sequence"/>
</dbReference>
<sequence>MIVSVLAVCFAVTLLVMIYALCRPQTKPKAEFVPPPFESEAQQGVPDVPEELGYSSPDRDDMSYDFAVCGKRLG</sequence>